<evidence type="ECO:0000256" key="1">
    <source>
        <dbReference type="ARBA" id="ARBA00043967"/>
    </source>
</evidence>
<comment type="similarity">
    <text evidence="1">Belongs to the iron-sulfur cluster assembly SufBD family.</text>
</comment>
<accession>A0A927RNE7</accession>
<dbReference type="PANTHER" id="PTHR43575">
    <property type="entry name" value="PROTEIN ABCI7, CHLOROPLASTIC"/>
    <property type="match status" value="1"/>
</dbReference>
<dbReference type="InterPro" id="IPR011542">
    <property type="entry name" value="SUF_FeS_clus_asmbl_SufD"/>
</dbReference>
<dbReference type="RefSeq" id="WP_337918202.1">
    <property type="nucleotide sequence ID" value="NZ_BAABJL010000042.1"/>
</dbReference>
<dbReference type="Proteomes" id="UP000638648">
    <property type="component" value="Unassembled WGS sequence"/>
</dbReference>
<name>A0A927RNE7_9ACTN</name>
<dbReference type="SUPFAM" id="SSF101960">
    <property type="entry name" value="Stabilizer of iron transporter SufD"/>
    <property type="match status" value="1"/>
</dbReference>
<dbReference type="NCBIfam" id="TIGR01981">
    <property type="entry name" value="sufD"/>
    <property type="match status" value="1"/>
</dbReference>
<feature type="region of interest" description="Disordered" evidence="2">
    <location>
        <begin position="1"/>
        <end position="80"/>
    </location>
</feature>
<sequence>MRATPDMPDHDQISTGEEAAHDRAAVASQVLSPDTGAAAGPPATPAASAAQPHSHGAGAESKPASHLHPEGSFDLADHPVPNGREEVWRFTPLKRLRGLTDSSAAATGKVVVDIDAAPDVRVETVGRDDQRLGSVYSPGDRVSAQAWTSFTSATVLTVPAEARPQTPTVVTVRGEVGDGASYGHTFVDVEPYAEAVLILDHVGSATFADNVEVRVGDGAKVTLVSVQDWADDAVHAGHQALRVGRDAHVKHVVVTFGGDLVRLQTQVEYAGPGGEVEALGLYFADSDQHLEHRLFVDHNAPHTKSNVEYKGALQGKGAHTVWVGDVLIRKVAEGIQTYEHNRNLMLTDGCRADSVPNLEIETGEIEGAGHASATGRFDDEQLFYLQARGIPVDEARRLVVHGFFADLVRHVGVPELRDRLMRHVEDELERSAGLAPASSGATVAGSTREVGA</sequence>
<feature type="region of interest" description="Disordered" evidence="2">
    <location>
        <begin position="431"/>
        <end position="452"/>
    </location>
</feature>
<dbReference type="GO" id="GO:0016226">
    <property type="term" value="P:iron-sulfur cluster assembly"/>
    <property type="evidence" value="ECO:0007669"/>
    <property type="project" value="InterPro"/>
</dbReference>
<dbReference type="Pfam" id="PF01458">
    <property type="entry name" value="SUFBD_core"/>
    <property type="match status" value="1"/>
</dbReference>
<proteinExistence type="inferred from homology"/>
<dbReference type="InterPro" id="IPR055346">
    <property type="entry name" value="Fe-S_cluster_assembly_SufBD"/>
</dbReference>
<dbReference type="PANTHER" id="PTHR43575:SF1">
    <property type="entry name" value="PROTEIN ABCI7, CHLOROPLASTIC"/>
    <property type="match status" value="1"/>
</dbReference>
<gene>
    <name evidence="4" type="ORF">HEB94_007904</name>
</gene>
<dbReference type="InterPro" id="IPR037284">
    <property type="entry name" value="SUF_FeS_clus_asmbl_SufBD_sf"/>
</dbReference>
<dbReference type="InterPro" id="IPR000825">
    <property type="entry name" value="SUF_FeS_clus_asmbl_SufBD_core"/>
</dbReference>
<comment type="caution">
    <text evidence="4">The sequence shown here is derived from an EMBL/GenBank/DDBJ whole genome shotgun (WGS) entry which is preliminary data.</text>
</comment>
<feature type="compositionally biased region" description="Basic and acidic residues" evidence="2">
    <location>
        <begin position="67"/>
        <end position="80"/>
    </location>
</feature>
<feature type="compositionally biased region" description="Basic and acidic residues" evidence="2">
    <location>
        <begin position="7"/>
        <end position="24"/>
    </location>
</feature>
<evidence type="ECO:0000256" key="2">
    <source>
        <dbReference type="SAM" id="MobiDB-lite"/>
    </source>
</evidence>
<dbReference type="AlphaFoldDB" id="A0A927RNE7"/>
<organism evidence="4 5">
    <name type="scientific">Actinopolymorpha pittospori</name>
    <dbReference type="NCBI Taxonomy" id="648752"/>
    <lineage>
        <taxon>Bacteria</taxon>
        <taxon>Bacillati</taxon>
        <taxon>Actinomycetota</taxon>
        <taxon>Actinomycetes</taxon>
        <taxon>Propionibacteriales</taxon>
        <taxon>Actinopolymorphaceae</taxon>
        <taxon>Actinopolymorpha</taxon>
    </lineage>
</organism>
<feature type="domain" description="SUF system FeS cluster assembly SufBD core" evidence="3">
    <location>
        <begin position="178"/>
        <end position="403"/>
    </location>
</feature>
<protein>
    <submittedName>
        <fullName evidence="4">Fe-S cluster assembly protein SufD</fullName>
    </submittedName>
</protein>
<evidence type="ECO:0000313" key="4">
    <source>
        <dbReference type="EMBL" id="MBE1611056.1"/>
    </source>
</evidence>
<keyword evidence="5" id="KW-1185">Reference proteome</keyword>
<evidence type="ECO:0000259" key="3">
    <source>
        <dbReference type="Pfam" id="PF01458"/>
    </source>
</evidence>
<reference evidence="4" key="1">
    <citation type="submission" date="2020-10" db="EMBL/GenBank/DDBJ databases">
        <title>Sequencing the genomes of 1000 actinobacteria strains.</title>
        <authorList>
            <person name="Klenk H.-P."/>
        </authorList>
    </citation>
    <scope>NUCLEOTIDE SEQUENCE</scope>
    <source>
        <strain evidence="4">DSM 45354</strain>
    </source>
</reference>
<evidence type="ECO:0000313" key="5">
    <source>
        <dbReference type="Proteomes" id="UP000638648"/>
    </source>
</evidence>
<dbReference type="EMBL" id="JADBEM010000001">
    <property type="protein sequence ID" value="MBE1611056.1"/>
    <property type="molecule type" value="Genomic_DNA"/>
</dbReference>
<feature type="compositionally biased region" description="Low complexity" evidence="2">
    <location>
        <begin position="35"/>
        <end position="59"/>
    </location>
</feature>